<evidence type="ECO:0000259" key="5">
    <source>
        <dbReference type="PROSITE" id="PS50977"/>
    </source>
</evidence>
<dbReference type="GO" id="GO:0000976">
    <property type="term" value="F:transcription cis-regulatory region binding"/>
    <property type="evidence" value="ECO:0007669"/>
    <property type="project" value="TreeGrafter"/>
</dbReference>
<sequence>MNETVVMLSDEAEGPAATRRRIIDAATSLLEAGGRDAVTTRAVAAAAGIQAPTIYRLFGDKRGLLDAVAEQGLAQYIAEKKAHALRPDPIDDLRFGWDLNVSFGLAHPGIFSMINGEPRPAYRLPIVASGLEVLERKITRIAAAGLLRVSEERALNLVRASCVGAVLVLLSQPEDRRDPQLSAAARESTIAAITTSRPALKDSGAVSAAVALQASLGNTPALSPGERLLLSELLAKLAASA</sequence>
<dbReference type="PRINTS" id="PR00455">
    <property type="entry name" value="HTHTETR"/>
</dbReference>
<evidence type="ECO:0000256" key="3">
    <source>
        <dbReference type="ARBA" id="ARBA00023163"/>
    </source>
</evidence>
<reference evidence="6 7" key="1">
    <citation type="journal article" date="2013" name="PLoS ONE">
        <title>Cultivation and Complete Genome Sequencing of Gloeobacter kilaueensis sp. nov., from a Lava Cave in Kilauea Caldera, Hawai'i.</title>
        <authorList>
            <person name="Saw J.H."/>
            <person name="Schatz M."/>
            <person name="Brown M.V."/>
            <person name="Kunkel D.D."/>
            <person name="Foster J.S."/>
            <person name="Shick H."/>
            <person name="Christensen S."/>
            <person name="Hou S."/>
            <person name="Wan X."/>
            <person name="Donachie S.P."/>
        </authorList>
    </citation>
    <scope>NUCLEOTIDE SEQUENCE [LARGE SCALE GENOMIC DNA]</scope>
    <source>
        <strain evidence="7">JS</strain>
    </source>
</reference>
<dbReference type="PROSITE" id="PS50977">
    <property type="entry name" value="HTH_TETR_2"/>
    <property type="match status" value="1"/>
</dbReference>
<dbReference type="HOGENOM" id="CLU_082427_0_0_3"/>
<evidence type="ECO:0000256" key="2">
    <source>
        <dbReference type="ARBA" id="ARBA00023125"/>
    </source>
</evidence>
<dbReference type="InterPro" id="IPR001647">
    <property type="entry name" value="HTH_TetR"/>
</dbReference>
<dbReference type="PANTHER" id="PTHR30055:SF234">
    <property type="entry name" value="HTH-TYPE TRANSCRIPTIONAL REGULATOR BETI"/>
    <property type="match status" value="1"/>
</dbReference>
<organism evidence="6 7">
    <name type="scientific">Gloeobacter kilaueensis (strain ATCC BAA-2537 / CCAP 1431/1 / ULC 316 / JS1)</name>
    <dbReference type="NCBI Taxonomy" id="1183438"/>
    <lineage>
        <taxon>Bacteria</taxon>
        <taxon>Bacillati</taxon>
        <taxon>Cyanobacteriota</taxon>
        <taxon>Cyanophyceae</taxon>
        <taxon>Gloeobacterales</taxon>
        <taxon>Gloeobacteraceae</taxon>
        <taxon>Gloeobacter</taxon>
    </lineage>
</organism>
<dbReference type="EMBL" id="CP003587">
    <property type="protein sequence ID" value="AGY57564.1"/>
    <property type="molecule type" value="Genomic_DNA"/>
</dbReference>
<evidence type="ECO:0000313" key="6">
    <source>
        <dbReference type="EMBL" id="AGY57564.1"/>
    </source>
</evidence>
<name>U5QIV9_GLOK1</name>
<accession>U5QIV9</accession>
<dbReference type="PATRIC" id="fig|1183438.3.peg.1297"/>
<keyword evidence="2 4" id="KW-0238">DNA-binding</keyword>
<keyword evidence="7" id="KW-1185">Reference proteome</keyword>
<dbReference type="InterPro" id="IPR009057">
    <property type="entry name" value="Homeodomain-like_sf"/>
</dbReference>
<protein>
    <submittedName>
        <fullName evidence="6">TetR family transcriptional regulator</fullName>
    </submittedName>
</protein>
<feature type="domain" description="HTH tetR-type" evidence="5">
    <location>
        <begin position="16"/>
        <end position="76"/>
    </location>
</feature>
<dbReference type="SUPFAM" id="SSF46689">
    <property type="entry name" value="Homeodomain-like"/>
    <property type="match status" value="1"/>
</dbReference>
<dbReference type="RefSeq" id="WP_023172657.1">
    <property type="nucleotide sequence ID" value="NC_022600.1"/>
</dbReference>
<dbReference type="STRING" id="1183438.GKIL_1318"/>
<evidence type="ECO:0000313" key="7">
    <source>
        <dbReference type="Proteomes" id="UP000017396"/>
    </source>
</evidence>
<keyword evidence="3" id="KW-0804">Transcription</keyword>
<dbReference type="KEGG" id="glj:GKIL_1318"/>
<proteinExistence type="predicted"/>
<evidence type="ECO:0000256" key="1">
    <source>
        <dbReference type="ARBA" id="ARBA00023015"/>
    </source>
</evidence>
<feature type="DNA-binding region" description="H-T-H motif" evidence="4">
    <location>
        <begin position="39"/>
        <end position="58"/>
    </location>
</feature>
<dbReference type="PANTHER" id="PTHR30055">
    <property type="entry name" value="HTH-TYPE TRANSCRIPTIONAL REGULATOR RUTR"/>
    <property type="match status" value="1"/>
</dbReference>
<dbReference type="InterPro" id="IPR050109">
    <property type="entry name" value="HTH-type_TetR-like_transc_reg"/>
</dbReference>
<dbReference type="eggNOG" id="COG1309">
    <property type="taxonomic scope" value="Bacteria"/>
</dbReference>
<dbReference type="Pfam" id="PF00440">
    <property type="entry name" value="TetR_N"/>
    <property type="match status" value="1"/>
</dbReference>
<keyword evidence="1" id="KW-0805">Transcription regulation</keyword>
<gene>
    <name evidence="6" type="ORF">GKIL_1318</name>
</gene>
<dbReference type="AlphaFoldDB" id="U5QIV9"/>
<dbReference type="GO" id="GO:0003700">
    <property type="term" value="F:DNA-binding transcription factor activity"/>
    <property type="evidence" value="ECO:0007669"/>
    <property type="project" value="TreeGrafter"/>
</dbReference>
<dbReference type="Proteomes" id="UP000017396">
    <property type="component" value="Chromosome"/>
</dbReference>
<evidence type="ECO:0000256" key="4">
    <source>
        <dbReference type="PROSITE-ProRule" id="PRU00335"/>
    </source>
</evidence>
<dbReference type="Gene3D" id="1.10.357.10">
    <property type="entry name" value="Tetracycline Repressor, domain 2"/>
    <property type="match status" value="1"/>
</dbReference>